<reference evidence="1 2" key="1">
    <citation type="submission" date="2019-09" db="EMBL/GenBank/DDBJ databases">
        <title>Draft genome sequences of 48 bacterial type strains from the CCUG.</title>
        <authorList>
            <person name="Tunovic T."/>
            <person name="Pineiro-Iglesias B."/>
            <person name="Unosson C."/>
            <person name="Inganas E."/>
            <person name="Ohlen M."/>
            <person name="Cardew S."/>
            <person name="Jensie-Markopoulos S."/>
            <person name="Salva-Serra F."/>
            <person name="Jaen-Luchoro D."/>
            <person name="Karlsson R."/>
            <person name="Svensson-Stadler L."/>
            <person name="Chun J."/>
            <person name="Moore E."/>
        </authorList>
    </citation>
    <scope>NUCLEOTIDE SEQUENCE [LARGE SCALE GENOMIC DNA]</scope>
    <source>
        <strain evidence="1 2">CCUG 51524</strain>
    </source>
</reference>
<comment type="caution">
    <text evidence="1">The sequence shown here is derived from an EMBL/GenBank/DDBJ whole genome shotgun (WGS) entry which is preliminary data.</text>
</comment>
<proteinExistence type="predicted"/>
<dbReference type="Proteomes" id="UP000423257">
    <property type="component" value="Unassembled WGS sequence"/>
</dbReference>
<protein>
    <submittedName>
        <fullName evidence="1">Uncharacterized protein</fullName>
    </submittedName>
</protein>
<evidence type="ECO:0000313" key="1">
    <source>
        <dbReference type="EMBL" id="KAB0538640.1"/>
    </source>
</evidence>
<accession>A0A6H9RY02</accession>
<feature type="non-terminal residue" evidence="1">
    <location>
        <position position="1"/>
    </location>
</feature>
<organism evidence="1 2">
    <name type="scientific">Pseudomonas palleroniana</name>
    <dbReference type="NCBI Taxonomy" id="191390"/>
    <lineage>
        <taxon>Bacteria</taxon>
        <taxon>Pseudomonadati</taxon>
        <taxon>Pseudomonadota</taxon>
        <taxon>Gammaproteobacteria</taxon>
        <taxon>Pseudomonadales</taxon>
        <taxon>Pseudomonadaceae</taxon>
        <taxon>Pseudomonas</taxon>
    </lineage>
</organism>
<dbReference type="AlphaFoldDB" id="A0A6H9RY02"/>
<evidence type="ECO:0000313" key="2">
    <source>
        <dbReference type="Proteomes" id="UP000423257"/>
    </source>
</evidence>
<gene>
    <name evidence="1" type="ORF">F7R03_31710</name>
</gene>
<name>A0A6H9RY02_9PSED</name>
<dbReference type="EMBL" id="VZPQ01000691">
    <property type="protein sequence ID" value="KAB0538640.1"/>
    <property type="molecule type" value="Genomic_DNA"/>
</dbReference>
<sequence>AIHQRLLQTMQDERLAPALRTAARRQSHKTYVELLSFISEHGEYPRTQRLLHCNAATPRQRNAPLHHGAH</sequence>